<dbReference type="Proteomes" id="UP001500683">
    <property type="component" value="Unassembled WGS sequence"/>
</dbReference>
<dbReference type="Pfam" id="PF04149">
    <property type="entry name" value="DUF397"/>
    <property type="match status" value="1"/>
</dbReference>
<dbReference type="EMBL" id="BAAAZG010000047">
    <property type="protein sequence ID" value="GAA4091754.1"/>
    <property type="molecule type" value="Genomic_DNA"/>
</dbReference>
<dbReference type="RefSeq" id="WP_344954554.1">
    <property type="nucleotide sequence ID" value="NZ_BAAAZG010000047.1"/>
</dbReference>
<gene>
    <name evidence="2" type="ORF">GCM10022214_61290</name>
</gene>
<feature type="domain" description="DUF397" evidence="1">
    <location>
        <begin position="7"/>
        <end position="60"/>
    </location>
</feature>
<dbReference type="InterPro" id="IPR007278">
    <property type="entry name" value="DUF397"/>
</dbReference>
<protein>
    <submittedName>
        <fullName evidence="2">DUF397 domain-containing protein</fullName>
    </submittedName>
</protein>
<sequence length="64" mass="6969">MNRPVPHWRKSSYSGDNVNSNCVEVAALHAVIGIRDSKDPDGSHLHLTRSAFAALLSEIKSGVR</sequence>
<comment type="caution">
    <text evidence="2">The sequence shown here is derived from an EMBL/GenBank/DDBJ whole genome shotgun (WGS) entry which is preliminary data.</text>
</comment>
<keyword evidence="3" id="KW-1185">Reference proteome</keyword>
<accession>A0ABP7WMK3</accession>
<evidence type="ECO:0000259" key="1">
    <source>
        <dbReference type="Pfam" id="PF04149"/>
    </source>
</evidence>
<name>A0ABP7WMK3_9ACTN</name>
<reference evidence="3" key="1">
    <citation type="journal article" date="2019" name="Int. J. Syst. Evol. Microbiol.">
        <title>The Global Catalogue of Microorganisms (GCM) 10K type strain sequencing project: providing services to taxonomists for standard genome sequencing and annotation.</title>
        <authorList>
            <consortium name="The Broad Institute Genomics Platform"/>
            <consortium name="The Broad Institute Genome Sequencing Center for Infectious Disease"/>
            <person name="Wu L."/>
            <person name="Ma J."/>
        </authorList>
    </citation>
    <scope>NUCLEOTIDE SEQUENCE [LARGE SCALE GENOMIC DNA]</scope>
    <source>
        <strain evidence="3">JCM 16702</strain>
    </source>
</reference>
<proteinExistence type="predicted"/>
<evidence type="ECO:0000313" key="3">
    <source>
        <dbReference type="Proteomes" id="UP001500683"/>
    </source>
</evidence>
<evidence type="ECO:0000313" key="2">
    <source>
        <dbReference type="EMBL" id="GAA4091754.1"/>
    </source>
</evidence>
<organism evidence="2 3">
    <name type="scientific">Actinomadura miaoliensis</name>
    <dbReference type="NCBI Taxonomy" id="430685"/>
    <lineage>
        <taxon>Bacteria</taxon>
        <taxon>Bacillati</taxon>
        <taxon>Actinomycetota</taxon>
        <taxon>Actinomycetes</taxon>
        <taxon>Streptosporangiales</taxon>
        <taxon>Thermomonosporaceae</taxon>
        <taxon>Actinomadura</taxon>
    </lineage>
</organism>